<gene>
    <name evidence="2" type="ORF">SAMN04244550_01886</name>
</gene>
<protein>
    <submittedName>
        <fullName evidence="2">Uncharacterized protein</fullName>
    </submittedName>
</protein>
<evidence type="ECO:0000313" key="3">
    <source>
        <dbReference type="Proteomes" id="UP000183812"/>
    </source>
</evidence>
<keyword evidence="1" id="KW-0812">Transmembrane</keyword>
<dbReference type="AlphaFoldDB" id="A0A1G7JC16"/>
<evidence type="ECO:0000256" key="1">
    <source>
        <dbReference type="SAM" id="Phobius"/>
    </source>
</evidence>
<organism evidence="2 3">
    <name type="scientific">Rhodobacter capsulatus</name>
    <name type="common">Rhodopseudomonas capsulata</name>
    <dbReference type="NCBI Taxonomy" id="1061"/>
    <lineage>
        <taxon>Bacteria</taxon>
        <taxon>Pseudomonadati</taxon>
        <taxon>Pseudomonadota</taxon>
        <taxon>Alphaproteobacteria</taxon>
        <taxon>Rhodobacterales</taxon>
        <taxon>Rhodobacter group</taxon>
        <taxon>Rhodobacter</taxon>
    </lineage>
</organism>
<evidence type="ECO:0000313" key="2">
    <source>
        <dbReference type="EMBL" id="SDF22436.1"/>
    </source>
</evidence>
<dbReference type="EMBL" id="FNAY01000008">
    <property type="protein sequence ID" value="SDF22436.1"/>
    <property type="molecule type" value="Genomic_DNA"/>
</dbReference>
<dbReference type="Proteomes" id="UP000183812">
    <property type="component" value="Unassembled WGS sequence"/>
</dbReference>
<dbReference type="RefSeq" id="WP_262985710.1">
    <property type="nucleotide sequence ID" value="NZ_CP061202.1"/>
</dbReference>
<sequence length="40" mass="4441">MQHRPTPFFARETAELAQDMLGALSLCATFLAVLYLPGLF</sequence>
<reference evidence="2 3" key="1">
    <citation type="submission" date="2016-10" db="EMBL/GenBank/DDBJ databases">
        <authorList>
            <person name="de Groot N.N."/>
        </authorList>
    </citation>
    <scope>NUCLEOTIDE SEQUENCE [LARGE SCALE GENOMIC DNA]</scope>
    <source>
        <strain evidence="3">DSM 938 / 37b4</strain>
    </source>
</reference>
<feature type="transmembrane region" description="Helical" evidence="1">
    <location>
        <begin position="20"/>
        <end position="39"/>
    </location>
</feature>
<accession>A0A1G7JC16</accession>
<proteinExistence type="predicted"/>
<keyword evidence="1" id="KW-0472">Membrane</keyword>
<name>A0A1G7JC16_RHOCA</name>
<keyword evidence="1" id="KW-1133">Transmembrane helix</keyword>